<evidence type="ECO:0000313" key="2">
    <source>
        <dbReference type="EMBL" id="KXT16413.1"/>
    </source>
</evidence>
<feature type="region of interest" description="Disordered" evidence="1">
    <location>
        <begin position="67"/>
        <end position="151"/>
    </location>
</feature>
<sequence>MPLSEKQMKYLALAWQCFDTEPKASDIPIKLPIDYEKFAQVAGLKSSASARELMRVTKNKLKEEYGALSGQVQTTNSNNNHTTPAKKKSTPGKRKKATTPPQGSGDEDGGDDEERKTPASKRVKKTATKAPPVVKSEPTQDDSDEDGLSLL</sequence>
<evidence type="ECO:0000256" key="1">
    <source>
        <dbReference type="SAM" id="MobiDB-lite"/>
    </source>
</evidence>
<reference evidence="2 3" key="1">
    <citation type="submission" date="2015-07" db="EMBL/GenBank/DDBJ databases">
        <title>Comparative genomics of the Sigatoka disease complex on banana suggests a link between parallel evolutionary changes in Pseudocercospora fijiensis and Pseudocercospora eumusae and increased virulence on the banana host.</title>
        <authorList>
            <person name="Chang T.-C."/>
            <person name="Salvucci A."/>
            <person name="Crous P.W."/>
            <person name="Stergiopoulos I."/>
        </authorList>
    </citation>
    <scope>NUCLEOTIDE SEQUENCE [LARGE SCALE GENOMIC DNA]</scope>
    <source>
        <strain evidence="2 3">CBS 116634</strain>
    </source>
</reference>
<evidence type="ECO:0000313" key="3">
    <source>
        <dbReference type="Proteomes" id="UP000073492"/>
    </source>
</evidence>
<protein>
    <submittedName>
        <fullName evidence="2">Uncharacterized protein</fullName>
    </submittedName>
</protein>
<feature type="compositionally biased region" description="Basic residues" evidence="1">
    <location>
        <begin position="84"/>
        <end position="97"/>
    </location>
</feature>
<dbReference type="AlphaFoldDB" id="A0A139INS6"/>
<accession>A0A139INS6</accession>
<feature type="compositionally biased region" description="Basic residues" evidence="1">
    <location>
        <begin position="118"/>
        <end position="127"/>
    </location>
</feature>
<name>A0A139INS6_9PEZI</name>
<proteinExistence type="predicted"/>
<keyword evidence="3" id="KW-1185">Reference proteome</keyword>
<feature type="compositionally biased region" description="Acidic residues" evidence="1">
    <location>
        <begin position="139"/>
        <end position="151"/>
    </location>
</feature>
<dbReference type="OrthoDB" id="5403747at2759"/>
<feature type="compositionally biased region" description="Polar residues" evidence="1">
    <location>
        <begin position="70"/>
        <end position="83"/>
    </location>
</feature>
<comment type="caution">
    <text evidence="2">The sequence shown here is derived from an EMBL/GenBank/DDBJ whole genome shotgun (WGS) entry which is preliminary data.</text>
</comment>
<dbReference type="Proteomes" id="UP000073492">
    <property type="component" value="Unassembled WGS sequence"/>
</dbReference>
<organism evidence="2 3">
    <name type="scientific">Pseudocercospora musae</name>
    <dbReference type="NCBI Taxonomy" id="113226"/>
    <lineage>
        <taxon>Eukaryota</taxon>
        <taxon>Fungi</taxon>
        <taxon>Dikarya</taxon>
        <taxon>Ascomycota</taxon>
        <taxon>Pezizomycotina</taxon>
        <taxon>Dothideomycetes</taxon>
        <taxon>Dothideomycetidae</taxon>
        <taxon>Mycosphaerellales</taxon>
        <taxon>Mycosphaerellaceae</taxon>
        <taxon>Pseudocercospora</taxon>
    </lineage>
</organism>
<dbReference type="STRING" id="113226.A0A139INS6"/>
<gene>
    <name evidence="2" type="ORF">AC579_5136</name>
</gene>
<dbReference type="EMBL" id="LFZO01000037">
    <property type="protein sequence ID" value="KXT16413.1"/>
    <property type="molecule type" value="Genomic_DNA"/>
</dbReference>